<sequence length="441" mass="48220">MKKLSNYTFALLTCLFVGWSSVGQAQTELKALAREMLLELQKGEAALYARYASDELLKAVPADQVAGIWNQLESQLGKAAPELVDPIENKLGENIQIIQPIKFGVMSLAFISVFSKENKLTGIAFQPFQAETSPSDSEKKAPYDHPEKYEEEDISLASGTFTISGTLTTPKQANTNTLVVFVSGSGPNDRHSTVGPNKPHQDMARGLAGLGIATLRFDKRTFSAAQQIQEEGLDITIDVEVVDDAVAAIEFAQKTGKYTKIIVLGHSLGGMLAPRIASRSQVSGIIIMAGNSRPLEVLIVEQFEKLLDGNPSKDRVLDELKGKVANLDRLASGDKLADDELPLGQPAAYWKSLRAYDQVATAQSLSVPILLLQAEEDYQVTMDDFHGWKQALPQATTISYPNLDHLMRPSNGKIGMEAYADQVFVSEQVIQDIANWIIKIK</sequence>
<proteinExistence type="predicted"/>
<dbReference type="RefSeq" id="WP_189584823.1">
    <property type="nucleotide sequence ID" value="NZ_BMYF01000021.1"/>
</dbReference>
<keyword evidence="1" id="KW-0732">Signal</keyword>
<evidence type="ECO:0000256" key="1">
    <source>
        <dbReference type="SAM" id="SignalP"/>
    </source>
</evidence>
<dbReference type="SUPFAM" id="SSF53474">
    <property type="entry name" value="alpha/beta-Hydrolases"/>
    <property type="match status" value="1"/>
</dbReference>
<accession>A0A8J3CYD5</accession>
<feature type="signal peptide" evidence="1">
    <location>
        <begin position="1"/>
        <end position="25"/>
    </location>
</feature>
<dbReference type="Pfam" id="PF12146">
    <property type="entry name" value="Hydrolase_4"/>
    <property type="match status" value="1"/>
</dbReference>
<evidence type="ECO:0000313" key="4">
    <source>
        <dbReference type="Proteomes" id="UP000642809"/>
    </source>
</evidence>
<feature type="chain" id="PRO_5035156256" description="Serine aminopeptidase S33 domain-containing protein" evidence="1">
    <location>
        <begin position="26"/>
        <end position="441"/>
    </location>
</feature>
<keyword evidence="4" id="KW-1185">Reference proteome</keyword>
<feature type="domain" description="Serine aminopeptidase S33" evidence="2">
    <location>
        <begin position="201"/>
        <end position="405"/>
    </location>
</feature>
<dbReference type="EMBL" id="BMYF01000021">
    <property type="protein sequence ID" value="GHB48128.1"/>
    <property type="molecule type" value="Genomic_DNA"/>
</dbReference>
<dbReference type="InterPro" id="IPR022742">
    <property type="entry name" value="Hydrolase_4"/>
</dbReference>
<dbReference type="Proteomes" id="UP000642809">
    <property type="component" value="Unassembled WGS sequence"/>
</dbReference>
<dbReference type="PANTHER" id="PTHR43265:SF1">
    <property type="entry name" value="ESTERASE ESTD"/>
    <property type="match status" value="1"/>
</dbReference>
<dbReference type="InterPro" id="IPR029058">
    <property type="entry name" value="AB_hydrolase_fold"/>
</dbReference>
<gene>
    <name evidence="3" type="ORF">GCM10008106_31280</name>
</gene>
<name>A0A8J3CYD5_9BACT</name>
<dbReference type="Gene3D" id="3.40.50.1820">
    <property type="entry name" value="alpha/beta hydrolase"/>
    <property type="match status" value="1"/>
</dbReference>
<dbReference type="GO" id="GO:0052689">
    <property type="term" value="F:carboxylic ester hydrolase activity"/>
    <property type="evidence" value="ECO:0007669"/>
    <property type="project" value="TreeGrafter"/>
</dbReference>
<protein>
    <recommendedName>
        <fullName evidence="2">Serine aminopeptidase S33 domain-containing protein</fullName>
    </recommendedName>
</protein>
<reference evidence="3" key="1">
    <citation type="journal article" date="2014" name="Int. J. Syst. Evol. Microbiol.">
        <title>Complete genome sequence of Corynebacterium casei LMG S-19264T (=DSM 44701T), isolated from a smear-ripened cheese.</title>
        <authorList>
            <consortium name="US DOE Joint Genome Institute (JGI-PGF)"/>
            <person name="Walter F."/>
            <person name="Albersmeier A."/>
            <person name="Kalinowski J."/>
            <person name="Ruckert C."/>
        </authorList>
    </citation>
    <scope>NUCLEOTIDE SEQUENCE</scope>
    <source>
        <strain evidence="3">KCTC 23224</strain>
    </source>
</reference>
<reference evidence="3" key="2">
    <citation type="submission" date="2020-09" db="EMBL/GenBank/DDBJ databases">
        <authorList>
            <person name="Sun Q."/>
            <person name="Kim S."/>
        </authorList>
    </citation>
    <scope>NUCLEOTIDE SEQUENCE</scope>
    <source>
        <strain evidence="3">KCTC 23224</strain>
    </source>
</reference>
<evidence type="ECO:0000313" key="3">
    <source>
        <dbReference type="EMBL" id="GHB48128.1"/>
    </source>
</evidence>
<organism evidence="3 4">
    <name type="scientific">Mongoliitalea lutea</name>
    <dbReference type="NCBI Taxonomy" id="849756"/>
    <lineage>
        <taxon>Bacteria</taxon>
        <taxon>Pseudomonadati</taxon>
        <taxon>Bacteroidota</taxon>
        <taxon>Cytophagia</taxon>
        <taxon>Cytophagales</taxon>
        <taxon>Cyclobacteriaceae</taxon>
        <taxon>Mongoliitalea</taxon>
    </lineage>
</organism>
<dbReference type="InterPro" id="IPR053145">
    <property type="entry name" value="AB_hydrolase_Est10"/>
</dbReference>
<comment type="caution">
    <text evidence="3">The sequence shown here is derived from an EMBL/GenBank/DDBJ whole genome shotgun (WGS) entry which is preliminary data.</text>
</comment>
<evidence type="ECO:0000259" key="2">
    <source>
        <dbReference type="Pfam" id="PF12146"/>
    </source>
</evidence>
<dbReference type="PANTHER" id="PTHR43265">
    <property type="entry name" value="ESTERASE ESTD"/>
    <property type="match status" value="1"/>
</dbReference>
<dbReference type="AlphaFoldDB" id="A0A8J3CYD5"/>